<comment type="similarity">
    <text evidence="13">Belongs to the protein kinase superfamily.</text>
</comment>
<keyword evidence="9 14" id="KW-0067">ATP-binding</keyword>
<dbReference type="SUPFAM" id="SSF52058">
    <property type="entry name" value="L domain-like"/>
    <property type="match status" value="1"/>
</dbReference>
<dbReference type="CDD" id="cd14066">
    <property type="entry name" value="STKc_IRAK"/>
    <property type="match status" value="1"/>
</dbReference>
<feature type="domain" description="Protein kinase" evidence="18">
    <location>
        <begin position="322"/>
        <end position="599"/>
    </location>
</feature>
<keyword evidence="4" id="KW-0433">Leucine-rich repeat</keyword>
<evidence type="ECO:0000256" key="2">
    <source>
        <dbReference type="ARBA" id="ARBA00022475"/>
    </source>
</evidence>
<evidence type="ECO:0000313" key="20">
    <source>
        <dbReference type="Proteomes" id="UP001151287"/>
    </source>
</evidence>
<evidence type="ECO:0000256" key="17">
    <source>
        <dbReference type="SAM" id="SignalP"/>
    </source>
</evidence>
<evidence type="ECO:0000259" key="18">
    <source>
        <dbReference type="PROSITE" id="PS50011"/>
    </source>
</evidence>
<evidence type="ECO:0000313" key="19">
    <source>
        <dbReference type="EMBL" id="KAJ1699120.1"/>
    </source>
</evidence>
<dbReference type="PANTHER" id="PTHR48010:SF59">
    <property type="entry name" value="PROTEIN KINASE DOMAIN-CONTAINING PROTEIN"/>
    <property type="match status" value="1"/>
</dbReference>
<keyword evidence="7" id="KW-0677">Repeat</keyword>
<dbReference type="FunFam" id="3.30.200.20:FF:000307">
    <property type="entry name" value="pollen receptor-like kinase 1"/>
    <property type="match status" value="1"/>
</dbReference>
<evidence type="ECO:0000256" key="3">
    <source>
        <dbReference type="ARBA" id="ARBA00022553"/>
    </source>
</evidence>
<feature type="binding site" evidence="14">
    <location>
        <position position="359"/>
    </location>
    <ligand>
        <name>ATP</name>
        <dbReference type="ChEBI" id="CHEBI:30616"/>
    </ligand>
</feature>
<dbReference type="GO" id="GO:0005886">
    <property type="term" value="C:plasma membrane"/>
    <property type="evidence" value="ECO:0007669"/>
    <property type="project" value="UniProtKB-SubCell"/>
</dbReference>
<evidence type="ECO:0000256" key="16">
    <source>
        <dbReference type="SAM" id="Phobius"/>
    </source>
</evidence>
<dbReference type="SUPFAM" id="SSF56112">
    <property type="entry name" value="Protein kinase-like (PK-like)"/>
    <property type="match status" value="1"/>
</dbReference>
<dbReference type="Pfam" id="PF08263">
    <property type="entry name" value="LRRNT_2"/>
    <property type="match status" value="1"/>
</dbReference>
<accession>A0A9Q0HV84</accession>
<dbReference type="Proteomes" id="UP001151287">
    <property type="component" value="Unassembled WGS sequence"/>
</dbReference>
<evidence type="ECO:0000256" key="7">
    <source>
        <dbReference type="ARBA" id="ARBA00022737"/>
    </source>
</evidence>
<dbReference type="Gene3D" id="1.10.510.10">
    <property type="entry name" value="Transferase(Phosphotransferase) domain 1"/>
    <property type="match status" value="1"/>
</dbReference>
<reference evidence="19" key="1">
    <citation type="journal article" date="2022" name="Cell">
        <title>Repeat-based holocentromeres influence genome architecture and karyotype evolution.</title>
        <authorList>
            <person name="Hofstatter P.G."/>
            <person name="Thangavel G."/>
            <person name="Lux T."/>
            <person name="Neumann P."/>
            <person name="Vondrak T."/>
            <person name="Novak P."/>
            <person name="Zhang M."/>
            <person name="Costa L."/>
            <person name="Castellani M."/>
            <person name="Scott A."/>
            <person name="Toegelov H."/>
            <person name="Fuchs J."/>
            <person name="Mata-Sucre Y."/>
            <person name="Dias Y."/>
            <person name="Vanzela A.L.L."/>
            <person name="Huettel B."/>
            <person name="Almeida C.C.S."/>
            <person name="Simkova H."/>
            <person name="Souza G."/>
            <person name="Pedrosa-Harand A."/>
            <person name="Macas J."/>
            <person name="Mayer K.F.X."/>
            <person name="Houben A."/>
            <person name="Marques A."/>
        </authorList>
    </citation>
    <scope>NUCLEOTIDE SEQUENCE</scope>
    <source>
        <strain evidence="19">RhyBre1mFocal</strain>
    </source>
</reference>
<dbReference type="InterPro" id="IPR000719">
    <property type="entry name" value="Prot_kinase_dom"/>
</dbReference>
<dbReference type="OrthoDB" id="676979at2759"/>
<organism evidence="19 20">
    <name type="scientific">Rhynchospora breviuscula</name>
    <dbReference type="NCBI Taxonomy" id="2022672"/>
    <lineage>
        <taxon>Eukaryota</taxon>
        <taxon>Viridiplantae</taxon>
        <taxon>Streptophyta</taxon>
        <taxon>Embryophyta</taxon>
        <taxon>Tracheophyta</taxon>
        <taxon>Spermatophyta</taxon>
        <taxon>Magnoliopsida</taxon>
        <taxon>Liliopsida</taxon>
        <taxon>Poales</taxon>
        <taxon>Cyperaceae</taxon>
        <taxon>Cyperoideae</taxon>
        <taxon>Rhynchosporeae</taxon>
        <taxon>Rhynchospora</taxon>
    </lineage>
</organism>
<dbReference type="InterPro" id="IPR001611">
    <property type="entry name" value="Leu-rich_rpt"/>
</dbReference>
<dbReference type="GO" id="GO:0004672">
    <property type="term" value="F:protein kinase activity"/>
    <property type="evidence" value="ECO:0007669"/>
    <property type="project" value="InterPro"/>
</dbReference>
<proteinExistence type="inferred from homology"/>
<evidence type="ECO:0000256" key="11">
    <source>
        <dbReference type="ARBA" id="ARBA00023136"/>
    </source>
</evidence>
<keyword evidence="12" id="KW-0675">Receptor</keyword>
<dbReference type="InterPro" id="IPR001245">
    <property type="entry name" value="Ser-Thr/Tyr_kinase_cat_dom"/>
</dbReference>
<dbReference type="InterPro" id="IPR013210">
    <property type="entry name" value="LRR_N_plant-typ"/>
</dbReference>
<feature type="region of interest" description="Disordered" evidence="15">
    <location>
        <begin position="271"/>
        <end position="293"/>
    </location>
</feature>
<keyword evidence="5 16" id="KW-0812">Transmembrane</keyword>
<feature type="region of interest" description="Disordered" evidence="15">
    <location>
        <begin position="602"/>
        <end position="636"/>
    </location>
</feature>
<evidence type="ECO:0000256" key="6">
    <source>
        <dbReference type="ARBA" id="ARBA00022729"/>
    </source>
</evidence>
<keyword evidence="10 16" id="KW-1133">Transmembrane helix</keyword>
<dbReference type="PROSITE" id="PS50011">
    <property type="entry name" value="PROTEIN_KINASE_DOM"/>
    <property type="match status" value="1"/>
</dbReference>
<dbReference type="InterPro" id="IPR032675">
    <property type="entry name" value="LRR_dom_sf"/>
</dbReference>
<evidence type="ECO:0000256" key="15">
    <source>
        <dbReference type="SAM" id="MobiDB-lite"/>
    </source>
</evidence>
<protein>
    <recommendedName>
        <fullName evidence="18">Protein kinase domain-containing protein</fullName>
    </recommendedName>
</protein>
<keyword evidence="20" id="KW-1185">Reference proteome</keyword>
<dbReference type="InterPro" id="IPR011009">
    <property type="entry name" value="Kinase-like_dom_sf"/>
</dbReference>
<dbReference type="PROSITE" id="PS00107">
    <property type="entry name" value="PROTEIN_KINASE_ATP"/>
    <property type="match status" value="1"/>
</dbReference>
<dbReference type="PANTHER" id="PTHR48010">
    <property type="entry name" value="OS05G0588300 PROTEIN"/>
    <property type="match status" value="1"/>
</dbReference>
<keyword evidence="11 16" id="KW-0472">Membrane</keyword>
<gene>
    <name evidence="19" type="ORF">LUZ63_007632</name>
</gene>
<keyword evidence="2" id="KW-1003">Cell membrane</keyword>
<keyword evidence="3" id="KW-0597">Phosphoprotein</keyword>
<dbReference type="GO" id="GO:0005524">
    <property type="term" value="F:ATP binding"/>
    <property type="evidence" value="ECO:0007669"/>
    <property type="project" value="UniProtKB-UniRule"/>
</dbReference>
<evidence type="ECO:0000256" key="8">
    <source>
        <dbReference type="ARBA" id="ARBA00022741"/>
    </source>
</evidence>
<dbReference type="Pfam" id="PF07714">
    <property type="entry name" value="PK_Tyr_Ser-Thr"/>
    <property type="match status" value="1"/>
</dbReference>
<keyword evidence="8 14" id="KW-0547">Nucleotide-binding</keyword>
<dbReference type="Gene3D" id="3.80.10.10">
    <property type="entry name" value="Ribonuclease Inhibitor"/>
    <property type="match status" value="1"/>
</dbReference>
<feature type="transmembrane region" description="Helical" evidence="16">
    <location>
        <begin position="240"/>
        <end position="262"/>
    </location>
</feature>
<evidence type="ECO:0000256" key="12">
    <source>
        <dbReference type="ARBA" id="ARBA00023170"/>
    </source>
</evidence>
<evidence type="ECO:0000256" key="10">
    <source>
        <dbReference type="ARBA" id="ARBA00022989"/>
    </source>
</evidence>
<feature type="signal peptide" evidence="17">
    <location>
        <begin position="1"/>
        <end position="26"/>
    </location>
</feature>
<dbReference type="Gene3D" id="3.30.200.20">
    <property type="entry name" value="Phosphorylase Kinase, domain 1"/>
    <property type="match status" value="1"/>
</dbReference>
<feature type="compositionally biased region" description="Polar residues" evidence="15">
    <location>
        <begin position="615"/>
        <end position="636"/>
    </location>
</feature>
<sequence length="636" mass="70023">MAKHGHPKLSPLHFLLLLSILSLTTADLNSDKEALLSFSNSVAHIRELNWESNASICSSWHGVRCNPNRTRVLSVRLPGFGLFGSIPPNTIGKLDALQLLSLRSNKLTGNLPPDILSLPSLHYLYLQNNKFSGEIPNSVSSALFVLDLSSNSLSGPIPDLSQPNLKLLNLSYNNFNGSIPLSLQRFPSESFKGNSHLCGPPLSQCSVVVPSPVSPPFPSSPVNSYTPSKPSHKHVNAGSIIAITIGGIAVALLLTAILIVCFSKKKDRETDKEFKPMGPASSGRRANKSKEEISSGLQVAERNKLVFFEGCNYNFDLEDLLRASAEVLGKGSYGTAYRAVLEDGTTVVVKRLKDVVAGKKEFEQQMELIGKVSRYQNVVPVRAYYFSKDEKLMVFEYIAGASLSAFLHGTRGTENIPLDWNTRFNIILSTAKVIVKIHSEVHSEGGSKLIHGNIKSTNILLNQDLTPFVSDYGLSTLINPPINPSRVVVGYRAPEIIETRKWTQKSDIYSFGVLLMEMLTGKAPLQSQGRDDVADLPRWVHSVVREEWTAEVFDSELLRGGPNIEEELVNMLQIAMACTARNPHQRPKIEDVIRMMEEIRLPGSESRASSEDNSRSPNVQWSNNANNSITDVGRNT</sequence>
<evidence type="ECO:0000256" key="9">
    <source>
        <dbReference type="ARBA" id="ARBA00022840"/>
    </source>
</evidence>
<dbReference type="EMBL" id="JAMQYH010000002">
    <property type="protein sequence ID" value="KAJ1699120.1"/>
    <property type="molecule type" value="Genomic_DNA"/>
</dbReference>
<evidence type="ECO:0000256" key="14">
    <source>
        <dbReference type="PROSITE-ProRule" id="PRU10141"/>
    </source>
</evidence>
<comment type="caution">
    <text evidence="19">The sequence shown here is derived from an EMBL/GenBank/DDBJ whole genome shotgun (WGS) entry which is preliminary data.</text>
</comment>
<dbReference type="Pfam" id="PF00560">
    <property type="entry name" value="LRR_1"/>
    <property type="match status" value="4"/>
</dbReference>
<evidence type="ECO:0000256" key="4">
    <source>
        <dbReference type="ARBA" id="ARBA00022614"/>
    </source>
</evidence>
<comment type="subcellular location">
    <subcellularLocation>
        <location evidence="1">Cell membrane</location>
        <topology evidence="1">Single-pass membrane protein</topology>
    </subcellularLocation>
</comment>
<dbReference type="InterPro" id="IPR050994">
    <property type="entry name" value="At_inactive_RLKs"/>
</dbReference>
<evidence type="ECO:0000256" key="1">
    <source>
        <dbReference type="ARBA" id="ARBA00004162"/>
    </source>
</evidence>
<dbReference type="AlphaFoldDB" id="A0A9Q0HV84"/>
<name>A0A9Q0HV84_9POAL</name>
<evidence type="ECO:0000256" key="13">
    <source>
        <dbReference type="ARBA" id="ARBA00038349"/>
    </source>
</evidence>
<dbReference type="FunFam" id="3.80.10.10:FF:000431">
    <property type="entry name" value="Leucine-rich repeat receptor-like protein kinase"/>
    <property type="match status" value="1"/>
</dbReference>
<dbReference type="InterPro" id="IPR017441">
    <property type="entry name" value="Protein_kinase_ATP_BS"/>
</dbReference>
<feature type="chain" id="PRO_5040110440" description="Protein kinase domain-containing protein" evidence="17">
    <location>
        <begin position="27"/>
        <end position="636"/>
    </location>
</feature>
<dbReference type="FunFam" id="1.10.510.10:FF:000095">
    <property type="entry name" value="protein STRUBBELIG-RECEPTOR FAMILY 8"/>
    <property type="match status" value="1"/>
</dbReference>
<keyword evidence="6 17" id="KW-0732">Signal</keyword>
<evidence type="ECO:0000256" key="5">
    <source>
        <dbReference type="ARBA" id="ARBA00022692"/>
    </source>
</evidence>